<keyword evidence="4" id="KW-0808">Transferase</keyword>
<dbReference type="InterPro" id="IPR036890">
    <property type="entry name" value="HATPase_C_sf"/>
</dbReference>
<organism evidence="7 8">
    <name type="scientific">Pseudoduganella umbonata</name>
    <dbReference type="NCBI Taxonomy" id="864828"/>
    <lineage>
        <taxon>Bacteria</taxon>
        <taxon>Pseudomonadati</taxon>
        <taxon>Pseudomonadota</taxon>
        <taxon>Betaproteobacteria</taxon>
        <taxon>Burkholderiales</taxon>
        <taxon>Oxalobacteraceae</taxon>
        <taxon>Telluria group</taxon>
        <taxon>Pseudoduganella</taxon>
    </lineage>
</organism>
<evidence type="ECO:0000256" key="4">
    <source>
        <dbReference type="ARBA" id="ARBA00022679"/>
    </source>
</evidence>
<dbReference type="SUPFAM" id="SSF47384">
    <property type="entry name" value="Homodimeric domain of signal transducing histidine kinase"/>
    <property type="match status" value="1"/>
</dbReference>
<dbReference type="Gene3D" id="1.10.287.130">
    <property type="match status" value="1"/>
</dbReference>
<evidence type="ECO:0000259" key="6">
    <source>
        <dbReference type="PROSITE" id="PS50109"/>
    </source>
</evidence>
<accession>A0A7W5EAX9</accession>
<comment type="catalytic activity">
    <reaction evidence="1">
        <text>ATP + protein L-histidine = ADP + protein N-phospho-L-histidine.</text>
        <dbReference type="EC" id="2.7.13.3"/>
    </reaction>
</comment>
<evidence type="ECO:0000256" key="5">
    <source>
        <dbReference type="ARBA" id="ARBA00022777"/>
    </source>
</evidence>
<protein>
    <recommendedName>
        <fullName evidence="2">histidine kinase</fullName>
        <ecNumber evidence="2">2.7.13.3</ecNumber>
    </recommendedName>
</protein>
<dbReference type="GO" id="GO:0030295">
    <property type="term" value="F:protein kinase activator activity"/>
    <property type="evidence" value="ECO:0007669"/>
    <property type="project" value="TreeGrafter"/>
</dbReference>
<dbReference type="EC" id="2.7.13.3" evidence="2"/>
<name>A0A7W5EAX9_9BURK</name>
<dbReference type="Proteomes" id="UP000584325">
    <property type="component" value="Unassembled WGS sequence"/>
</dbReference>
<dbReference type="PRINTS" id="PR00344">
    <property type="entry name" value="BCTRLSENSOR"/>
</dbReference>
<evidence type="ECO:0000256" key="2">
    <source>
        <dbReference type="ARBA" id="ARBA00012438"/>
    </source>
</evidence>
<evidence type="ECO:0000313" key="7">
    <source>
        <dbReference type="EMBL" id="MBB3221899.1"/>
    </source>
</evidence>
<dbReference type="Gene3D" id="3.30.565.10">
    <property type="entry name" value="Histidine kinase-like ATPase, C-terminal domain"/>
    <property type="match status" value="1"/>
</dbReference>
<dbReference type="SMART" id="SM00387">
    <property type="entry name" value="HATPase_c"/>
    <property type="match status" value="1"/>
</dbReference>
<keyword evidence="3" id="KW-0597">Phosphoprotein</keyword>
<evidence type="ECO:0000256" key="1">
    <source>
        <dbReference type="ARBA" id="ARBA00000085"/>
    </source>
</evidence>
<dbReference type="InterPro" id="IPR036097">
    <property type="entry name" value="HisK_dim/P_sf"/>
</dbReference>
<dbReference type="CDD" id="cd00082">
    <property type="entry name" value="HisKA"/>
    <property type="match status" value="1"/>
</dbReference>
<dbReference type="RefSeq" id="WP_229422438.1">
    <property type="nucleotide sequence ID" value="NZ_CP040017.1"/>
</dbReference>
<feature type="domain" description="Histidine kinase" evidence="6">
    <location>
        <begin position="160"/>
        <end position="370"/>
    </location>
</feature>
<dbReference type="GO" id="GO:0000155">
    <property type="term" value="F:phosphorelay sensor kinase activity"/>
    <property type="evidence" value="ECO:0007669"/>
    <property type="project" value="InterPro"/>
</dbReference>
<dbReference type="GO" id="GO:0000156">
    <property type="term" value="F:phosphorelay response regulator activity"/>
    <property type="evidence" value="ECO:0007669"/>
    <property type="project" value="TreeGrafter"/>
</dbReference>
<dbReference type="Pfam" id="PF00512">
    <property type="entry name" value="HisKA"/>
    <property type="match status" value="1"/>
</dbReference>
<dbReference type="InterPro" id="IPR005467">
    <property type="entry name" value="His_kinase_dom"/>
</dbReference>
<keyword evidence="5 7" id="KW-0418">Kinase</keyword>
<sequence>MTTLASDQQNDPNELSETSRRMLAVRHLVVARWENHVRTALENASKLAHPILVNTIPAFYDNIAQSLTPNYPRATAVDGSTLASEHGGERARLTAYDHETLIREYQLLRKVIYDVMISEGIPLTRADILTIDAGIDTGIQEAVGAFAMVNNSLRERFAAALTHDLRGPLSATSSALELILMLNDLGKVKQLAAKALDSVWRMDGMITELLSTMAFHSGERLTLQLEQFDINAVIKEVQVGASVKGSNIVLASGSPIVGWWDRAALTRAVENLVSNALKYGRPRGPVTIRAAEFDERLQLSVHNEGDPIPVEEQECIFQMYRRTDNARRQQGWGIGLPYVRAVAESHGGSIVLDSHAERGTTLTIDIPLDGRAHGGAPTVA</sequence>
<dbReference type="PANTHER" id="PTHR42878">
    <property type="entry name" value="TWO-COMPONENT HISTIDINE KINASE"/>
    <property type="match status" value="1"/>
</dbReference>
<dbReference type="InterPro" id="IPR003594">
    <property type="entry name" value="HATPase_dom"/>
</dbReference>
<dbReference type="Pfam" id="PF02518">
    <property type="entry name" value="HATPase_c"/>
    <property type="match status" value="1"/>
</dbReference>
<evidence type="ECO:0000313" key="8">
    <source>
        <dbReference type="Proteomes" id="UP000584325"/>
    </source>
</evidence>
<dbReference type="AlphaFoldDB" id="A0A7W5EAX9"/>
<dbReference type="PANTHER" id="PTHR42878:SF13">
    <property type="entry name" value="HISTIDINE KINASE"/>
    <property type="match status" value="1"/>
</dbReference>
<dbReference type="InterPro" id="IPR003661">
    <property type="entry name" value="HisK_dim/P_dom"/>
</dbReference>
<dbReference type="InterPro" id="IPR050351">
    <property type="entry name" value="BphY/WalK/GraS-like"/>
</dbReference>
<comment type="caution">
    <text evidence="7">The sequence shown here is derived from an EMBL/GenBank/DDBJ whole genome shotgun (WGS) entry which is preliminary data.</text>
</comment>
<dbReference type="EMBL" id="JACHXS010000004">
    <property type="protein sequence ID" value="MBB3221899.1"/>
    <property type="molecule type" value="Genomic_DNA"/>
</dbReference>
<reference evidence="7 8" key="1">
    <citation type="submission" date="2020-08" db="EMBL/GenBank/DDBJ databases">
        <title>Genomic Encyclopedia of Type Strains, Phase III (KMG-III): the genomes of soil and plant-associated and newly described type strains.</title>
        <authorList>
            <person name="Whitman W."/>
        </authorList>
    </citation>
    <scope>NUCLEOTIDE SEQUENCE [LARGE SCALE GENOMIC DNA]</scope>
    <source>
        <strain evidence="7 8">CECT 7753</strain>
    </source>
</reference>
<gene>
    <name evidence="7" type="ORF">FHS02_002709</name>
</gene>
<dbReference type="GO" id="GO:0007234">
    <property type="term" value="P:osmosensory signaling via phosphorelay pathway"/>
    <property type="evidence" value="ECO:0007669"/>
    <property type="project" value="TreeGrafter"/>
</dbReference>
<proteinExistence type="predicted"/>
<dbReference type="SUPFAM" id="SSF55874">
    <property type="entry name" value="ATPase domain of HSP90 chaperone/DNA topoisomerase II/histidine kinase"/>
    <property type="match status" value="1"/>
</dbReference>
<evidence type="ECO:0000256" key="3">
    <source>
        <dbReference type="ARBA" id="ARBA00022553"/>
    </source>
</evidence>
<dbReference type="SMART" id="SM00388">
    <property type="entry name" value="HisKA"/>
    <property type="match status" value="1"/>
</dbReference>
<dbReference type="InterPro" id="IPR004358">
    <property type="entry name" value="Sig_transdc_His_kin-like_C"/>
</dbReference>
<dbReference type="PROSITE" id="PS50109">
    <property type="entry name" value="HIS_KIN"/>
    <property type="match status" value="1"/>
</dbReference>